<feature type="transmembrane region" description="Helical" evidence="1">
    <location>
        <begin position="163"/>
        <end position="189"/>
    </location>
</feature>
<keyword evidence="1" id="KW-0812">Transmembrane</keyword>
<name>A0A1H3HTK9_9BACT</name>
<evidence type="ECO:0000313" key="3">
    <source>
        <dbReference type="Proteomes" id="UP000199249"/>
    </source>
</evidence>
<dbReference type="OrthoDB" id="1427164at2"/>
<organism evidence="2 3">
    <name type="scientific">Hymenobacter psychrophilus</name>
    <dbReference type="NCBI Taxonomy" id="651662"/>
    <lineage>
        <taxon>Bacteria</taxon>
        <taxon>Pseudomonadati</taxon>
        <taxon>Bacteroidota</taxon>
        <taxon>Cytophagia</taxon>
        <taxon>Cytophagales</taxon>
        <taxon>Hymenobacteraceae</taxon>
        <taxon>Hymenobacter</taxon>
    </lineage>
</organism>
<dbReference type="STRING" id="651662.SAMN04488069_106148"/>
<keyword evidence="1" id="KW-1133">Transmembrane helix</keyword>
<gene>
    <name evidence="2" type="ORF">SAMN04488069_106148</name>
</gene>
<sequence>MKAGTGPDVIVLLNGDELPAQVVRIIPDVVRYLPPPAVDNSPADTLQLAAAKVLLIRYSDGTQKLLRPAEDSASAVPALAGLSRGQRYERGRQDARLYYQPAKGVFWGTFASTAAAGPAGLIVGTAVAATGPPRQSLKTSNPALLTDPTYYAGYQRQAHNRKVGVAAAGLVAGSVMFAVVAIVVATIALR</sequence>
<evidence type="ECO:0000313" key="2">
    <source>
        <dbReference type="EMBL" id="SDY18861.1"/>
    </source>
</evidence>
<dbReference type="AlphaFoldDB" id="A0A1H3HTK9"/>
<keyword evidence="1" id="KW-0472">Membrane</keyword>
<proteinExistence type="predicted"/>
<evidence type="ECO:0000256" key="1">
    <source>
        <dbReference type="SAM" id="Phobius"/>
    </source>
</evidence>
<dbReference type="Proteomes" id="UP000199249">
    <property type="component" value="Unassembled WGS sequence"/>
</dbReference>
<dbReference type="RefSeq" id="WP_092739821.1">
    <property type="nucleotide sequence ID" value="NZ_FNOV01000006.1"/>
</dbReference>
<accession>A0A1H3HTK9</accession>
<reference evidence="3" key="1">
    <citation type="submission" date="2016-10" db="EMBL/GenBank/DDBJ databases">
        <authorList>
            <person name="Varghese N."/>
            <person name="Submissions S."/>
        </authorList>
    </citation>
    <scope>NUCLEOTIDE SEQUENCE [LARGE SCALE GENOMIC DNA]</scope>
    <source>
        <strain evidence="3">CGMCC 1.8975</strain>
    </source>
</reference>
<protein>
    <submittedName>
        <fullName evidence="2">Uncharacterized protein</fullName>
    </submittedName>
</protein>
<keyword evidence="3" id="KW-1185">Reference proteome</keyword>
<dbReference type="EMBL" id="FNOV01000006">
    <property type="protein sequence ID" value="SDY18861.1"/>
    <property type="molecule type" value="Genomic_DNA"/>
</dbReference>